<evidence type="ECO:0000313" key="4">
    <source>
        <dbReference type="EMBL" id="MCF7567495.1"/>
    </source>
</evidence>
<dbReference type="Pfam" id="PF18962">
    <property type="entry name" value="Por_Secre_tail"/>
    <property type="match status" value="1"/>
</dbReference>
<dbReference type="InterPro" id="IPR026444">
    <property type="entry name" value="Secre_tail"/>
</dbReference>
<organism evidence="4 5">
    <name type="scientific">Wocania arenilitoris</name>
    <dbReference type="NCBI Taxonomy" id="2044858"/>
    <lineage>
        <taxon>Bacteria</taxon>
        <taxon>Pseudomonadati</taxon>
        <taxon>Bacteroidota</taxon>
        <taxon>Flavobacteriia</taxon>
        <taxon>Flavobacteriales</taxon>
        <taxon>Flavobacteriaceae</taxon>
        <taxon>Wocania</taxon>
    </lineage>
</organism>
<evidence type="ECO:0000313" key="5">
    <source>
        <dbReference type="Proteomes" id="UP001199795"/>
    </source>
</evidence>
<dbReference type="EMBL" id="JAKKDU010000003">
    <property type="protein sequence ID" value="MCF7567495.1"/>
    <property type="molecule type" value="Genomic_DNA"/>
</dbReference>
<feature type="domain" description="Secretion system C-terminal sorting" evidence="3">
    <location>
        <begin position="183"/>
        <end position="242"/>
    </location>
</feature>
<accession>A0AAE3EP75</accession>
<dbReference type="NCBIfam" id="TIGR04183">
    <property type="entry name" value="Por_Secre_tail"/>
    <property type="match status" value="1"/>
</dbReference>
<feature type="signal peptide" evidence="2">
    <location>
        <begin position="1"/>
        <end position="22"/>
    </location>
</feature>
<gene>
    <name evidence="4" type="ORF">L3X37_03840</name>
</gene>
<name>A0AAE3EP75_9FLAO</name>
<dbReference type="Proteomes" id="UP001199795">
    <property type="component" value="Unassembled WGS sequence"/>
</dbReference>
<proteinExistence type="predicted"/>
<keyword evidence="1 2" id="KW-0732">Signal</keyword>
<dbReference type="RefSeq" id="WP_237238850.1">
    <property type="nucleotide sequence ID" value="NZ_JAKKDU010000003.1"/>
</dbReference>
<evidence type="ECO:0000256" key="1">
    <source>
        <dbReference type="ARBA" id="ARBA00022729"/>
    </source>
</evidence>
<dbReference type="AlphaFoldDB" id="A0AAE3EP75"/>
<reference evidence="4" key="1">
    <citation type="submission" date="2022-01" db="EMBL/GenBank/DDBJ databases">
        <title>Draft genome sequence of Sabulilitoribacter arenilitoris KCTC 52401.</title>
        <authorList>
            <person name="Oh J.-S."/>
        </authorList>
    </citation>
    <scope>NUCLEOTIDE SEQUENCE</scope>
    <source>
        <strain evidence="4">HMF6543</strain>
    </source>
</reference>
<evidence type="ECO:0000259" key="3">
    <source>
        <dbReference type="Pfam" id="PF18962"/>
    </source>
</evidence>
<comment type="caution">
    <text evidence="4">The sequence shown here is derived from an EMBL/GenBank/DDBJ whole genome shotgun (WGS) entry which is preliminary data.</text>
</comment>
<protein>
    <submittedName>
        <fullName evidence="4">T9SS type A sorting domain-containing protein</fullName>
    </submittedName>
</protein>
<keyword evidence="5" id="KW-1185">Reference proteome</keyword>
<sequence>MKNNINYLILVSLIFANSFAQATFDFENIASSQFAQTSFLQTVNSVTLTVSGADLNSNNNPTHFGSSGVFIYGWDTTAVVTFTFGTEIDFVSLILGGSLSHNQTYGISHTGGSGSYSDVFVNLIGGVPSSVPVVLNWSGVTSFTVTETTNTGSNPRIAFDNIVTVPLNTLSLENNTSLQSIKIHPNPSSDYIQVSGLTSEKKYTIYNNLGKEVKKGIISNNQKSDINYLPIGLYFLQLDNQKVFKFIKE</sequence>
<evidence type="ECO:0000256" key="2">
    <source>
        <dbReference type="SAM" id="SignalP"/>
    </source>
</evidence>
<feature type="chain" id="PRO_5041991465" evidence="2">
    <location>
        <begin position="23"/>
        <end position="249"/>
    </location>
</feature>